<protein>
    <recommendedName>
        <fullName evidence="2">Glycosyl transferase family 1 domain-containing protein</fullName>
    </recommendedName>
</protein>
<proteinExistence type="predicted"/>
<reference evidence="3" key="1">
    <citation type="submission" date="2018-05" db="EMBL/GenBank/DDBJ databases">
        <authorList>
            <person name="Lanie J.A."/>
            <person name="Ng W.-L."/>
            <person name="Kazmierczak K.M."/>
            <person name="Andrzejewski T.M."/>
            <person name="Davidsen T.M."/>
            <person name="Wayne K.J."/>
            <person name="Tettelin H."/>
            <person name="Glass J.I."/>
            <person name="Rusch D."/>
            <person name="Podicherti R."/>
            <person name="Tsui H.-C.T."/>
            <person name="Winkler M.E."/>
        </authorList>
    </citation>
    <scope>NUCLEOTIDE SEQUENCE</scope>
</reference>
<name>A0A381PVR0_9ZZZZ</name>
<gene>
    <name evidence="3" type="ORF">METZ01_LOCUS24000</name>
</gene>
<dbReference type="Pfam" id="PF06293">
    <property type="entry name" value="Kdo"/>
    <property type="match status" value="1"/>
</dbReference>
<dbReference type="InterPro" id="IPR011009">
    <property type="entry name" value="Kinase-like_dom_sf"/>
</dbReference>
<feature type="domain" description="Glycosyl transferase family 1" evidence="2">
    <location>
        <begin position="2"/>
        <end position="64"/>
    </location>
</feature>
<dbReference type="SUPFAM" id="SSF56112">
    <property type="entry name" value="Protein kinase-like (PK-like)"/>
    <property type="match status" value="1"/>
</dbReference>
<evidence type="ECO:0000256" key="1">
    <source>
        <dbReference type="SAM" id="MobiDB-lite"/>
    </source>
</evidence>
<evidence type="ECO:0000259" key="2">
    <source>
        <dbReference type="Pfam" id="PF00534"/>
    </source>
</evidence>
<dbReference type="Pfam" id="PF00534">
    <property type="entry name" value="Glycos_transf_1"/>
    <property type="match status" value="1"/>
</dbReference>
<accession>A0A381PVR0</accession>
<dbReference type="InterPro" id="IPR001296">
    <property type="entry name" value="Glyco_trans_1"/>
</dbReference>
<feature type="non-terminal residue" evidence="3">
    <location>
        <position position="1"/>
    </location>
</feature>
<feature type="region of interest" description="Disordered" evidence="1">
    <location>
        <begin position="418"/>
        <end position="444"/>
    </location>
</feature>
<dbReference type="GO" id="GO:0016757">
    <property type="term" value="F:glycosyltransferase activity"/>
    <property type="evidence" value="ECO:0007669"/>
    <property type="project" value="InterPro"/>
</dbReference>
<sequence>TVLLEAIAAGLPVLATDVCGYAHHIKAAEAGIVLDSPFDQKALNTRLVSMLTSSYLDRWSANGQRYGTNPALYKMPASAVDAIEAYEQRNISPINCTPDSQDIHNIYLREDLGELSFDELLEIGKNTVGGHHNVVEARDKLGEEGRRTVSFSHNGERYYLKIHDGVGWKEIGKNLTSLRLPVLGAENEWKGVHHLRRQTLLQNLGLNTLNIAGYGTRERRFGKILNNPAKRQSLIVTDEIPKAISLEDLFKDKLFWGRNANKIPIKICFKRWLIEQLAQTARVLHNSGANHRDFYLSHFLLQRTKESHEPTPENSSLFLIDLHRMQIHKPTKSAWFKAISRGILKLQRPQPPQIVTPSRWRMRDVSGLHYSSMDLGLTKRDLIRFISTYENISNRQVLEALQDNNRFWRKVQSRAQNLYRSEKRRTRKTGKVANTPLTPASTQH</sequence>
<dbReference type="AlphaFoldDB" id="A0A381PVR0"/>
<dbReference type="Gene3D" id="3.40.50.2000">
    <property type="entry name" value="Glycogen Phosphorylase B"/>
    <property type="match status" value="1"/>
</dbReference>
<feature type="compositionally biased region" description="Polar residues" evidence="1">
    <location>
        <begin position="435"/>
        <end position="444"/>
    </location>
</feature>
<dbReference type="EMBL" id="UINC01001112">
    <property type="protein sequence ID" value="SUZ71146.1"/>
    <property type="molecule type" value="Genomic_DNA"/>
</dbReference>
<dbReference type="SUPFAM" id="SSF53756">
    <property type="entry name" value="UDP-Glycosyltransferase/glycogen phosphorylase"/>
    <property type="match status" value="1"/>
</dbReference>
<organism evidence="3">
    <name type="scientific">marine metagenome</name>
    <dbReference type="NCBI Taxonomy" id="408172"/>
    <lineage>
        <taxon>unclassified sequences</taxon>
        <taxon>metagenomes</taxon>
        <taxon>ecological metagenomes</taxon>
    </lineage>
</organism>
<evidence type="ECO:0000313" key="3">
    <source>
        <dbReference type="EMBL" id="SUZ71146.1"/>
    </source>
</evidence>